<feature type="region of interest" description="Disordered" evidence="1">
    <location>
        <begin position="83"/>
        <end position="138"/>
    </location>
</feature>
<dbReference type="Proteomes" id="UP000794436">
    <property type="component" value="Unassembled WGS sequence"/>
</dbReference>
<name>A0A8K1CT10_PYTOL</name>
<sequence length="253" mass="28369">MPRPPRALRSLRFTQRRTDPGASVSAPLPTFTGSCTTVGDENECAGCAAKQQCLCDDVIMRRAYLRVRSALRNVVHDYVCPFRPRPPTAAEATTTHDTGGEESETTSTRVPASKTTSIGVPEPFTEGREKPVEVTPNDDTFKHLQDELRTLLTRASQLHSHFEALIVQNQALRPMVKGAKERMIHRLQHARYRYIIYKIRLDEECSKEDVELRRATPCAHCAAKRAKRAALEAPVNRLNRSTRIYAASSFLVA</sequence>
<evidence type="ECO:0000313" key="2">
    <source>
        <dbReference type="EMBL" id="TMW67763.1"/>
    </source>
</evidence>
<dbReference type="EMBL" id="SPLM01000003">
    <property type="protein sequence ID" value="TMW67763.1"/>
    <property type="molecule type" value="Genomic_DNA"/>
</dbReference>
<comment type="caution">
    <text evidence="2">The sequence shown here is derived from an EMBL/GenBank/DDBJ whole genome shotgun (WGS) entry which is preliminary data.</text>
</comment>
<gene>
    <name evidence="2" type="ORF">Poli38472_007435</name>
</gene>
<dbReference type="PROSITE" id="PS51257">
    <property type="entry name" value="PROKAR_LIPOPROTEIN"/>
    <property type="match status" value="1"/>
</dbReference>
<reference evidence="2" key="1">
    <citation type="submission" date="2019-03" db="EMBL/GenBank/DDBJ databases">
        <title>Long read genome sequence of the mycoparasitic Pythium oligandrum ATCC 38472 isolated from sugarbeet rhizosphere.</title>
        <authorList>
            <person name="Gaulin E."/>
        </authorList>
    </citation>
    <scope>NUCLEOTIDE SEQUENCE</scope>
    <source>
        <strain evidence="2">ATCC 38472_TT</strain>
    </source>
</reference>
<feature type="region of interest" description="Disordered" evidence="1">
    <location>
        <begin position="1"/>
        <end position="25"/>
    </location>
</feature>
<organism evidence="2 3">
    <name type="scientific">Pythium oligandrum</name>
    <name type="common">Mycoparasitic fungus</name>
    <dbReference type="NCBI Taxonomy" id="41045"/>
    <lineage>
        <taxon>Eukaryota</taxon>
        <taxon>Sar</taxon>
        <taxon>Stramenopiles</taxon>
        <taxon>Oomycota</taxon>
        <taxon>Peronosporomycetes</taxon>
        <taxon>Pythiales</taxon>
        <taxon>Pythiaceae</taxon>
        <taxon>Pythium</taxon>
    </lineage>
</organism>
<keyword evidence="3" id="KW-1185">Reference proteome</keyword>
<protein>
    <submittedName>
        <fullName evidence="2">Uncharacterized protein</fullName>
    </submittedName>
</protein>
<proteinExistence type="predicted"/>
<feature type="compositionally biased region" description="Low complexity" evidence="1">
    <location>
        <begin position="88"/>
        <end position="97"/>
    </location>
</feature>
<dbReference type="AlphaFoldDB" id="A0A8K1CT10"/>
<evidence type="ECO:0000313" key="3">
    <source>
        <dbReference type="Proteomes" id="UP000794436"/>
    </source>
</evidence>
<accession>A0A8K1CT10</accession>
<evidence type="ECO:0000256" key="1">
    <source>
        <dbReference type="SAM" id="MobiDB-lite"/>
    </source>
</evidence>
<feature type="compositionally biased region" description="Polar residues" evidence="1">
    <location>
        <begin position="109"/>
        <end position="118"/>
    </location>
</feature>